<evidence type="ECO:0000256" key="2">
    <source>
        <dbReference type="ARBA" id="ARBA00023125"/>
    </source>
</evidence>
<dbReference type="Gene3D" id="1.10.10.10">
    <property type="entry name" value="Winged helix-like DNA-binding domain superfamily/Winged helix DNA-binding domain"/>
    <property type="match status" value="1"/>
</dbReference>
<evidence type="ECO:0000313" key="5">
    <source>
        <dbReference type="EMBL" id="MDC7227544.1"/>
    </source>
</evidence>
<accession>A0AAJ1IG45</accession>
<keyword evidence="3" id="KW-0804">Transcription</keyword>
<dbReference type="InterPro" id="IPR001845">
    <property type="entry name" value="HTH_ArsR_DNA-bd_dom"/>
</dbReference>
<dbReference type="Pfam" id="PF01022">
    <property type="entry name" value="HTH_5"/>
    <property type="match status" value="1"/>
</dbReference>
<sequence>MNEEEKRRCEMRAHMFKALAHPVRIYFLEKLREKPWCVCELAAESGIPKSAASKHLSQLKEAGLVDDEKTGTRVEYHLTAPCVLEMAGCAEGTVLENRRKRLGI</sequence>
<proteinExistence type="predicted"/>
<dbReference type="InterPro" id="IPR051011">
    <property type="entry name" value="Metal_resp_trans_reg"/>
</dbReference>
<evidence type="ECO:0000256" key="1">
    <source>
        <dbReference type="ARBA" id="ARBA00023015"/>
    </source>
</evidence>
<keyword evidence="1" id="KW-0805">Transcription regulation</keyword>
<dbReference type="NCBIfam" id="NF033788">
    <property type="entry name" value="HTH_metalloreg"/>
    <property type="match status" value="1"/>
</dbReference>
<dbReference type="GO" id="GO:0003677">
    <property type="term" value="F:DNA binding"/>
    <property type="evidence" value="ECO:0007669"/>
    <property type="project" value="UniProtKB-KW"/>
</dbReference>
<dbReference type="Proteomes" id="UP001221217">
    <property type="component" value="Unassembled WGS sequence"/>
</dbReference>
<comment type="caution">
    <text evidence="5">The sequence shown here is derived from an EMBL/GenBank/DDBJ whole genome shotgun (WGS) entry which is preliminary data.</text>
</comment>
<dbReference type="InterPro" id="IPR011991">
    <property type="entry name" value="ArsR-like_HTH"/>
</dbReference>
<dbReference type="PROSITE" id="PS50987">
    <property type="entry name" value="HTH_ARSR_2"/>
    <property type="match status" value="1"/>
</dbReference>
<name>A0AAJ1IG45_9SPIO</name>
<dbReference type="SMART" id="SM00418">
    <property type="entry name" value="HTH_ARSR"/>
    <property type="match status" value="1"/>
</dbReference>
<reference evidence="5 6" key="1">
    <citation type="submission" date="2022-12" db="EMBL/GenBank/DDBJ databases">
        <title>Metagenome assembled genome from gulf of manar.</title>
        <authorList>
            <person name="Kohli P."/>
            <person name="Pk S."/>
            <person name="Venkata Ramana C."/>
            <person name="Sasikala C."/>
        </authorList>
    </citation>
    <scope>NUCLEOTIDE SEQUENCE [LARGE SCALE GENOMIC DNA]</scope>
    <source>
        <strain evidence="5">JB008</strain>
    </source>
</reference>
<dbReference type="InterPro" id="IPR036388">
    <property type="entry name" value="WH-like_DNA-bd_sf"/>
</dbReference>
<keyword evidence="2" id="KW-0238">DNA-binding</keyword>
<dbReference type="AlphaFoldDB" id="A0AAJ1IG45"/>
<dbReference type="GO" id="GO:0003700">
    <property type="term" value="F:DNA-binding transcription factor activity"/>
    <property type="evidence" value="ECO:0007669"/>
    <property type="project" value="InterPro"/>
</dbReference>
<evidence type="ECO:0000313" key="6">
    <source>
        <dbReference type="Proteomes" id="UP001221217"/>
    </source>
</evidence>
<gene>
    <name evidence="5" type="ORF">PQJ61_12335</name>
</gene>
<protein>
    <submittedName>
        <fullName evidence="5">Metalloregulator ArsR/SmtB family transcription factor</fullName>
    </submittedName>
</protein>
<dbReference type="CDD" id="cd00090">
    <property type="entry name" value="HTH_ARSR"/>
    <property type="match status" value="1"/>
</dbReference>
<dbReference type="PRINTS" id="PR00778">
    <property type="entry name" value="HTHARSR"/>
</dbReference>
<feature type="domain" description="HTH arsR-type" evidence="4">
    <location>
        <begin position="4"/>
        <end position="98"/>
    </location>
</feature>
<dbReference type="SUPFAM" id="SSF46785">
    <property type="entry name" value="Winged helix' DNA-binding domain"/>
    <property type="match status" value="1"/>
</dbReference>
<organism evidence="5 6">
    <name type="scientific">Candidatus Thalassospirochaeta sargassi</name>
    <dbReference type="NCBI Taxonomy" id="3119039"/>
    <lineage>
        <taxon>Bacteria</taxon>
        <taxon>Pseudomonadati</taxon>
        <taxon>Spirochaetota</taxon>
        <taxon>Spirochaetia</taxon>
        <taxon>Spirochaetales</taxon>
        <taxon>Spirochaetaceae</taxon>
        <taxon>Candidatus Thalassospirochaeta</taxon>
    </lineage>
</organism>
<dbReference type="InterPro" id="IPR036390">
    <property type="entry name" value="WH_DNA-bd_sf"/>
</dbReference>
<dbReference type="PANTHER" id="PTHR43132">
    <property type="entry name" value="ARSENICAL RESISTANCE OPERON REPRESSOR ARSR-RELATED"/>
    <property type="match status" value="1"/>
</dbReference>
<dbReference type="PANTHER" id="PTHR43132:SF2">
    <property type="entry name" value="ARSENICAL RESISTANCE OPERON REPRESSOR ARSR-RELATED"/>
    <property type="match status" value="1"/>
</dbReference>
<evidence type="ECO:0000259" key="4">
    <source>
        <dbReference type="PROSITE" id="PS50987"/>
    </source>
</evidence>
<evidence type="ECO:0000256" key="3">
    <source>
        <dbReference type="ARBA" id="ARBA00023163"/>
    </source>
</evidence>
<dbReference type="EMBL" id="JAQQAL010000028">
    <property type="protein sequence ID" value="MDC7227544.1"/>
    <property type="molecule type" value="Genomic_DNA"/>
</dbReference>